<proteinExistence type="predicted"/>
<dbReference type="EMBL" id="BDSP01000111">
    <property type="protein sequence ID" value="GAX17104.1"/>
    <property type="molecule type" value="Genomic_DNA"/>
</dbReference>
<comment type="caution">
    <text evidence="2">The sequence shown here is derived from an EMBL/GenBank/DDBJ whole genome shotgun (WGS) entry which is preliminary data.</text>
</comment>
<evidence type="ECO:0000313" key="3">
    <source>
        <dbReference type="Proteomes" id="UP000198406"/>
    </source>
</evidence>
<dbReference type="InterPro" id="IPR036514">
    <property type="entry name" value="SGNH_hydro_sf"/>
</dbReference>
<dbReference type="OrthoDB" id="671439at2759"/>
<organism evidence="2 3">
    <name type="scientific">Fistulifera solaris</name>
    <name type="common">Oleaginous diatom</name>
    <dbReference type="NCBI Taxonomy" id="1519565"/>
    <lineage>
        <taxon>Eukaryota</taxon>
        <taxon>Sar</taxon>
        <taxon>Stramenopiles</taxon>
        <taxon>Ochrophyta</taxon>
        <taxon>Bacillariophyta</taxon>
        <taxon>Bacillariophyceae</taxon>
        <taxon>Bacillariophycidae</taxon>
        <taxon>Naviculales</taxon>
        <taxon>Naviculaceae</taxon>
        <taxon>Fistulifera</taxon>
    </lineage>
</organism>
<keyword evidence="3" id="KW-1185">Reference proteome</keyword>
<evidence type="ECO:0000259" key="1">
    <source>
        <dbReference type="Pfam" id="PF13472"/>
    </source>
</evidence>
<dbReference type="PANTHER" id="PTHR14209">
    <property type="entry name" value="ISOAMYL ACETATE-HYDROLYZING ESTERASE 1"/>
    <property type="match status" value="1"/>
</dbReference>
<dbReference type="PANTHER" id="PTHR14209:SF19">
    <property type="entry name" value="ISOAMYL ACETATE-HYDROLYZING ESTERASE 1 HOMOLOG"/>
    <property type="match status" value="1"/>
</dbReference>
<dbReference type="InterPro" id="IPR013830">
    <property type="entry name" value="SGNH_hydro"/>
</dbReference>
<dbReference type="InParanoid" id="A0A1Z5JSV7"/>
<name>A0A1Z5JSV7_FISSO</name>
<dbReference type="Proteomes" id="UP000198406">
    <property type="component" value="Unassembled WGS sequence"/>
</dbReference>
<protein>
    <recommendedName>
        <fullName evidence="1">SGNH hydrolase-type esterase domain-containing protein</fullName>
    </recommendedName>
</protein>
<evidence type="ECO:0000313" key="2">
    <source>
        <dbReference type="EMBL" id="GAX17104.1"/>
    </source>
</evidence>
<dbReference type="Pfam" id="PF13472">
    <property type="entry name" value="Lipase_GDSL_2"/>
    <property type="match status" value="1"/>
</dbReference>
<dbReference type="InterPro" id="IPR045136">
    <property type="entry name" value="Iah1-like"/>
</dbReference>
<gene>
    <name evidence="2" type="ORF">FisN_5Hh490</name>
</gene>
<sequence>MSTYRAKIILLGDSLTQTSFEGWGGHLANVYQRRADVINRGFSGYNTNFFLRLPMEEFPCDNSLVTIFFGANDASLKDENPHHYVSLEDYSQNLKTILERVRQTYPHCGNNILFITPPPVVHEQRFQWQKEKYGDKATGVLERTLENAGKYAAACKKVAAEVGLPCLDLYTTMQLENEWQRFFNDGLHFSADGHKFVGDALVNAIQEHFPSWTVHADPLTGQWANSASTCEGLSSGGPFHDEIDHLEPEKAFAKHFK</sequence>
<dbReference type="Gene3D" id="3.40.50.1110">
    <property type="entry name" value="SGNH hydrolase"/>
    <property type="match status" value="1"/>
</dbReference>
<accession>A0A1Z5JSV7</accession>
<dbReference type="AlphaFoldDB" id="A0A1Z5JSV7"/>
<feature type="domain" description="SGNH hydrolase-type esterase" evidence="1">
    <location>
        <begin position="10"/>
        <end position="195"/>
    </location>
</feature>
<dbReference type="CDD" id="cd01838">
    <property type="entry name" value="Isoamyl_acetate_hydrolase_like"/>
    <property type="match status" value="1"/>
</dbReference>
<dbReference type="SUPFAM" id="SSF52266">
    <property type="entry name" value="SGNH hydrolase"/>
    <property type="match status" value="1"/>
</dbReference>
<reference evidence="2 3" key="1">
    <citation type="journal article" date="2015" name="Plant Cell">
        <title>Oil accumulation by the oleaginous diatom Fistulifera solaris as revealed by the genome and transcriptome.</title>
        <authorList>
            <person name="Tanaka T."/>
            <person name="Maeda Y."/>
            <person name="Veluchamy A."/>
            <person name="Tanaka M."/>
            <person name="Abida H."/>
            <person name="Marechal E."/>
            <person name="Bowler C."/>
            <person name="Muto M."/>
            <person name="Sunaga Y."/>
            <person name="Tanaka M."/>
            <person name="Yoshino T."/>
            <person name="Taniguchi T."/>
            <person name="Fukuda Y."/>
            <person name="Nemoto M."/>
            <person name="Matsumoto M."/>
            <person name="Wong P.S."/>
            <person name="Aburatani S."/>
            <person name="Fujibuchi W."/>
        </authorList>
    </citation>
    <scope>NUCLEOTIDE SEQUENCE [LARGE SCALE GENOMIC DNA]</scope>
    <source>
        <strain evidence="2 3">JPCC DA0580</strain>
    </source>
</reference>